<dbReference type="EMBL" id="MT143606">
    <property type="protein sequence ID" value="QJA98764.1"/>
    <property type="molecule type" value="Genomic_DNA"/>
</dbReference>
<sequence>MAPTETTAPAPIGAFGTLPDARAAMRPIRIALATGQFYRQPHDLQRAIIMSLVRHIESQTDVLQSFSDSVRRVARQHEALVARAQAAGVTIPNPERKHP</sequence>
<evidence type="ECO:0000313" key="1">
    <source>
        <dbReference type="EMBL" id="QJA98764.1"/>
    </source>
</evidence>
<reference evidence="2" key="1">
    <citation type="submission" date="2020-03" db="EMBL/GenBank/DDBJ databases">
        <title>The deep terrestrial virosphere.</title>
        <authorList>
            <person name="Holmfeldt K."/>
            <person name="Nilsson E."/>
            <person name="Simone D."/>
            <person name="Lopez-Fernandez M."/>
            <person name="Wu X."/>
            <person name="de Brujin I."/>
            <person name="Lundin D."/>
            <person name="Andersson A."/>
            <person name="Bertilsson S."/>
            <person name="Dopson M."/>
        </authorList>
    </citation>
    <scope>NUCLEOTIDE SEQUENCE</scope>
    <source>
        <strain evidence="1">MM171A01607</strain>
        <strain evidence="2">MM171B01399</strain>
    </source>
</reference>
<dbReference type="EMBL" id="MT143769">
    <property type="protein sequence ID" value="QJB02241.1"/>
    <property type="molecule type" value="Genomic_DNA"/>
</dbReference>
<organism evidence="2">
    <name type="scientific">viral metagenome</name>
    <dbReference type="NCBI Taxonomy" id="1070528"/>
    <lineage>
        <taxon>unclassified sequences</taxon>
        <taxon>metagenomes</taxon>
        <taxon>organismal metagenomes</taxon>
    </lineage>
</organism>
<gene>
    <name evidence="1" type="ORF">MM171A01607_0011</name>
    <name evidence="2" type="ORF">MM171B01399_0002</name>
</gene>
<accession>A0A6M3M338</accession>
<protein>
    <submittedName>
        <fullName evidence="2">Uncharacterized protein</fullName>
    </submittedName>
</protein>
<name>A0A6M3M338_9ZZZZ</name>
<proteinExistence type="predicted"/>
<evidence type="ECO:0000313" key="2">
    <source>
        <dbReference type="EMBL" id="QJB02241.1"/>
    </source>
</evidence>
<dbReference type="AlphaFoldDB" id="A0A6M3M338"/>